<protein>
    <submittedName>
        <fullName evidence="2">16080_t:CDS:1</fullName>
    </submittedName>
</protein>
<feature type="region of interest" description="Disordered" evidence="1">
    <location>
        <begin position="1"/>
        <end position="98"/>
    </location>
</feature>
<accession>A0A9N9KF47</accession>
<feature type="compositionally biased region" description="Basic and acidic residues" evidence="1">
    <location>
        <begin position="54"/>
        <end position="64"/>
    </location>
</feature>
<dbReference type="AlphaFoldDB" id="A0A9N9KF47"/>
<name>A0A9N9KF47_9GLOM</name>
<feature type="non-terminal residue" evidence="2">
    <location>
        <position position="1"/>
    </location>
</feature>
<sequence>DYSPRTSPSLLSRGDNLKPISPVELTQTRSSPPGSNSQSPNQSVFEINDESDEEKYQPLEEESRTNNNLENYERIIIQESTHNTENNFSETSNSSVSEVEININSPQDYKQEVFDNYLDQIEFKAENNNSEPEPEPELKSLQEIMATV</sequence>
<feature type="region of interest" description="Disordered" evidence="1">
    <location>
        <begin position="126"/>
        <end position="148"/>
    </location>
</feature>
<evidence type="ECO:0000256" key="1">
    <source>
        <dbReference type="SAM" id="MobiDB-lite"/>
    </source>
</evidence>
<feature type="compositionally biased region" description="Low complexity" evidence="1">
    <location>
        <begin position="79"/>
        <end position="98"/>
    </location>
</feature>
<dbReference type="Proteomes" id="UP000789405">
    <property type="component" value="Unassembled WGS sequence"/>
</dbReference>
<keyword evidence="3" id="KW-1185">Reference proteome</keyword>
<organism evidence="2 3">
    <name type="scientific">Dentiscutata erythropus</name>
    <dbReference type="NCBI Taxonomy" id="1348616"/>
    <lineage>
        <taxon>Eukaryota</taxon>
        <taxon>Fungi</taxon>
        <taxon>Fungi incertae sedis</taxon>
        <taxon>Mucoromycota</taxon>
        <taxon>Glomeromycotina</taxon>
        <taxon>Glomeromycetes</taxon>
        <taxon>Diversisporales</taxon>
        <taxon>Gigasporaceae</taxon>
        <taxon>Dentiscutata</taxon>
    </lineage>
</organism>
<feature type="non-terminal residue" evidence="2">
    <location>
        <position position="148"/>
    </location>
</feature>
<evidence type="ECO:0000313" key="3">
    <source>
        <dbReference type="Proteomes" id="UP000789405"/>
    </source>
</evidence>
<feature type="compositionally biased region" description="Low complexity" evidence="1">
    <location>
        <begin position="30"/>
        <end position="43"/>
    </location>
</feature>
<feature type="compositionally biased region" description="Polar residues" evidence="1">
    <location>
        <begin position="1"/>
        <end position="10"/>
    </location>
</feature>
<proteinExistence type="predicted"/>
<dbReference type="EMBL" id="CAJVPY010065756">
    <property type="protein sequence ID" value="CAG8824995.1"/>
    <property type="molecule type" value="Genomic_DNA"/>
</dbReference>
<reference evidence="2" key="1">
    <citation type="submission" date="2021-06" db="EMBL/GenBank/DDBJ databases">
        <authorList>
            <person name="Kallberg Y."/>
            <person name="Tangrot J."/>
            <person name="Rosling A."/>
        </authorList>
    </citation>
    <scope>NUCLEOTIDE SEQUENCE</scope>
    <source>
        <strain evidence="2">MA453B</strain>
    </source>
</reference>
<gene>
    <name evidence="2" type="ORF">DERYTH_LOCUS27814</name>
</gene>
<evidence type="ECO:0000313" key="2">
    <source>
        <dbReference type="EMBL" id="CAG8824995.1"/>
    </source>
</evidence>
<comment type="caution">
    <text evidence="2">The sequence shown here is derived from an EMBL/GenBank/DDBJ whole genome shotgun (WGS) entry which is preliminary data.</text>
</comment>